<proteinExistence type="predicted"/>
<protein>
    <submittedName>
        <fullName evidence="1">Uncharacterized protein</fullName>
    </submittedName>
</protein>
<sequence>ILGADLDGDENTVEIPMRENRLYIADSVASARIVKEITITVPAPTTVRVSGEFVPPEGTAWHCVAPFVADPGGDANWDQGCTVGSPSYSVVGGQPAFRMKPECQWTWTNLPAFPAAGGAHKVVIPWIFPPYQKCERFVEQSTLVVVAPAFRAGGPAPGCSVNEVSAAAWIPPAPIPNPYDIGDCILDGHRHHVVGVTGTITLRVVDELEIQPQASAVGQYSICEDFEVMPVGDTDPDTSDNALQECFGLSIVSAVGG</sequence>
<gene>
    <name evidence="1" type="ORF">S01H1_57166</name>
</gene>
<comment type="caution">
    <text evidence="1">The sequence shown here is derived from an EMBL/GenBank/DDBJ whole genome shotgun (WGS) entry which is preliminary data.</text>
</comment>
<dbReference type="AlphaFoldDB" id="X0WMJ2"/>
<reference evidence="1" key="1">
    <citation type="journal article" date="2014" name="Front. Microbiol.">
        <title>High frequency of phylogenetically diverse reductive dehalogenase-homologous genes in deep subseafloor sedimentary metagenomes.</title>
        <authorList>
            <person name="Kawai M."/>
            <person name="Futagami T."/>
            <person name="Toyoda A."/>
            <person name="Takaki Y."/>
            <person name="Nishi S."/>
            <person name="Hori S."/>
            <person name="Arai W."/>
            <person name="Tsubouchi T."/>
            <person name="Morono Y."/>
            <person name="Uchiyama I."/>
            <person name="Ito T."/>
            <person name="Fujiyama A."/>
            <person name="Inagaki F."/>
            <person name="Takami H."/>
        </authorList>
    </citation>
    <scope>NUCLEOTIDE SEQUENCE</scope>
    <source>
        <strain evidence="1">Expedition CK06-06</strain>
    </source>
</reference>
<feature type="non-terminal residue" evidence="1">
    <location>
        <position position="257"/>
    </location>
</feature>
<evidence type="ECO:0000313" key="1">
    <source>
        <dbReference type="EMBL" id="GAG24427.1"/>
    </source>
</evidence>
<dbReference type="EMBL" id="BARS01037271">
    <property type="protein sequence ID" value="GAG24427.1"/>
    <property type="molecule type" value="Genomic_DNA"/>
</dbReference>
<name>X0WMJ2_9ZZZZ</name>
<organism evidence="1">
    <name type="scientific">marine sediment metagenome</name>
    <dbReference type="NCBI Taxonomy" id="412755"/>
    <lineage>
        <taxon>unclassified sequences</taxon>
        <taxon>metagenomes</taxon>
        <taxon>ecological metagenomes</taxon>
    </lineage>
</organism>
<feature type="non-terminal residue" evidence="1">
    <location>
        <position position="1"/>
    </location>
</feature>
<accession>X0WMJ2</accession>